<keyword evidence="4" id="KW-1185">Reference proteome</keyword>
<name>A0A7W6JDV7_9CAUL</name>
<dbReference type="InterPro" id="IPR004398">
    <property type="entry name" value="RNA_MeTrfase_RsmD"/>
</dbReference>
<sequence>MRIVAGSLKGRAIVTPDGQNTRPTSDRARQAIFNILEHADWAQPLNGARIIDLYAGSGALGYEAISRGAAFALFVEIDDEARGAIRENGDAWGLMGRTRVHRRSATDLGVRPGSAGEAFDIAFLDPPYRKGLGEQTLARLLEGNWLKPGATVVFERGSDEPEIDTPGYERLDARDYGAARVLFLRALPAPG</sequence>
<evidence type="ECO:0000256" key="1">
    <source>
        <dbReference type="ARBA" id="ARBA00022603"/>
    </source>
</evidence>
<organism evidence="3 4">
    <name type="scientific">Brevundimonas lenta</name>
    <dbReference type="NCBI Taxonomy" id="424796"/>
    <lineage>
        <taxon>Bacteria</taxon>
        <taxon>Pseudomonadati</taxon>
        <taxon>Pseudomonadota</taxon>
        <taxon>Alphaproteobacteria</taxon>
        <taxon>Caulobacterales</taxon>
        <taxon>Caulobacteraceae</taxon>
        <taxon>Brevundimonas</taxon>
    </lineage>
</organism>
<dbReference type="InterPro" id="IPR029063">
    <property type="entry name" value="SAM-dependent_MTases_sf"/>
</dbReference>
<dbReference type="InterPro" id="IPR002052">
    <property type="entry name" value="DNA_methylase_N6_adenine_CS"/>
</dbReference>
<dbReference type="RefSeq" id="WP_183204396.1">
    <property type="nucleotide sequence ID" value="NZ_BAAAER010000001.1"/>
</dbReference>
<dbReference type="PIRSF" id="PIRSF004553">
    <property type="entry name" value="CHP00095"/>
    <property type="match status" value="1"/>
</dbReference>
<protein>
    <submittedName>
        <fullName evidence="3">16S rRNA (Guanine966-N2)-methyltransferase</fullName>
        <ecNumber evidence="3">2.1.1.171</ecNumber>
    </submittedName>
</protein>
<reference evidence="3 4" key="1">
    <citation type="submission" date="2020-08" db="EMBL/GenBank/DDBJ databases">
        <title>Genomic Encyclopedia of Type Strains, Phase IV (KMG-IV): sequencing the most valuable type-strain genomes for metagenomic binning, comparative biology and taxonomic classification.</title>
        <authorList>
            <person name="Goeker M."/>
        </authorList>
    </citation>
    <scope>NUCLEOTIDE SEQUENCE [LARGE SCALE GENOMIC DNA]</scope>
    <source>
        <strain evidence="3 4">DSM 23960</strain>
    </source>
</reference>
<evidence type="ECO:0000313" key="4">
    <source>
        <dbReference type="Proteomes" id="UP000529946"/>
    </source>
</evidence>
<dbReference type="EC" id="2.1.1.171" evidence="3"/>
<evidence type="ECO:0000256" key="2">
    <source>
        <dbReference type="ARBA" id="ARBA00022679"/>
    </source>
</evidence>
<dbReference type="CDD" id="cd02440">
    <property type="entry name" value="AdoMet_MTases"/>
    <property type="match status" value="1"/>
</dbReference>
<dbReference type="GO" id="GO:0052913">
    <property type="term" value="F:16S rRNA (guanine(966)-N(2))-methyltransferase activity"/>
    <property type="evidence" value="ECO:0007669"/>
    <property type="project" value="UniProtKB-EC"/>
</dbReference>
<dbReference type="AlphaFoldDB" id="A0A7W6JDV7"/>
<gene>
    <name evidence="3" type="ORF">GGR12_002152</name>
</gene>
<dbReference type="Gene3D" id="3.40.50.150">
    <property type="entry name" value="Vaccinia Virus protein VP39"/>
    <property type="match status" value="1"/>
</dbReference>
<comment type="caution">
    <text evidence="3">The sequence shown here is derived from an EMBL/GenBank/DDBJ whole genome shotgun (WGS) entry which is preliminary data.</text>
</comment>
<proteinExistence type="predicted"/>
<dbReference type="SUPFAM" id="SSF53335">
    <property type="entry name" value="S-adenosyl-L-methionine-dependent methyltransferases"/>
    <property type="match status" value="1"/>
</dbReference>
<keyword evidence="1 3" id="KW-0489">Methyltransferase</keyword>
<dbReference type="PANTHER" id="PTHR43542:SF1">
    <property type="entry name" value="METHYLTRANSFERASE"/>
    <property type="match status" value="1"/>
</dbReference>
<evidence type="ECO:0000313" key="3">
    <source>
        <dbReference type="EMBL" id="MBB4083286.1"/>
    </source>
</evidence>
<dbReference type="GO" id="GO:0003676">
    <property type="term" value="F:nucleic acid binding"/>
    <property type="evidence" value="ECO:0007669"/>
    <property type="project" value="InterPro"/>
</dbReference>
<dbReference type="Pfam" id="PF03602">
    <property type="entry name" value="Cons_hypoth95"/>
    <property type="match status" value="1"/>
</dbReference>
<accession>A0A7W6JDV7</accession>
<dbReference type="PANTHER" id="PTHR43542">
    <property type="entry name" value="METHYLTRANSFERASE"/>
    <property type="match status" value="1"/>
</dbReference>
<dbReference type="PROSITE" id="PS00092">
    <property type="entry name" value="N6_MTASE"/>
    <property type="match status" value="1"/>
</dbReference>
<dbReference type="NCBIfam" id="TIGR00095">
    <property type="entry name" value="16S rRNA (guanine(966)-N(2))-methyltransferase RsmD"/>
    <property type="match status" value="1"/>
</dbReference>
<dbReference type="Proteomes" id="UP000529946">
    <property type="component" value="Unassembled WGS sequence"/>
</dbReference>
<keyword evidence="2 3" id="KW-0808">Transferase</keyword>
<dbReference type="EMBL" id="JACIDM010000002">
    <property type="protein sequence ID" value="MBB4083286.1"/>
    <property type="molecule type" value="Genomic_DNA"/>
</dbReference>